<keyword evidence="4" id="KW-1133">Transmembrane helix</keyword>
<feature type="compositionally biased region" description="Basic and acidic residues" evidence="3">
    <location>
        <begin position="29"/>
        <end position="52"/>
    </location>
</feature>
<dbReference type="GO" id="GO:0005634">
    <property type="term" value="C:nucleus"/>
    <property type="evidence" value="ECO:0007669"/>
    <property type="project" value="TreeGrafter"/>
</dbReference>
<organism evidence="5 6">
    <name type="scientific">Hypsibius exemplaris</name>
    <name type="common">Freshwater tardigrade</name>
    <dbReference type="NCBI Taxonomy" id="2072580"/>
    <lineage>
        <taxon>Eukaryota</taxon>
        <taxon>Metazoa</taxon>
        <taxon>Ecdysozoa</taxon>
        <taxon>Tardigrada</taxon>
        <taxon>Eutardigrada</taxon>
        <taxon>Parachela</taxon>
        <taxon>Hypsibioidea</taxon>
        <taxon>Hypsibiidae</taxon>
        <taxon>Hypsibius</taxon>
    </lineage>
</organism>
<evidence type="ECO:0000256" key="2">
    <source>
        <dbReference type="ARBA" id="ARBA00040808"/>
    </source>
</evidence>
<dbReference type="AlphaFoldDB" id="A0A1W0WTC3"/>
<evidence type="ECO:0000313" key="5">
    <source>
        <dbReference type="EMBL" id="OQV18459.1"/>
    </source>
</evidence>
<dbReference type="InterPro" id="IPR013922">
    <property type="entry name" value="Cyclin_PHO80-like"/>
</dbReference>
<dbReference type="GO" id="GO:0000307">
    <property type="term" value="C:cyclin-dependent protein kinase holoenzyme complex"/>
    <property type="evidence" value="ECO:0007669"/>
    <property type="project" value="TreeGrafter"/>
</dbReference>
<dbReference type="GO" id="GO:0016538">
    <property type="term" value="F:cyclin-dependent protein serine/threonine kinase regulator activity"/>
    <property type="evidence" value="ECO:0007669"/>
    <property type="project" value="TreeGrafter"/>
</dbReference>
<dbReference type="EMBL" id="MTYJ01000049">
    <property type="protein sequence ID" value="OQV18459.1"/>
    <property type="molecule type" value="Genomic_DNA"/>
</dbReference>
<gene>
    <name evidence="5" type="ORF">BV898_07468</name>
</gene>
<evidence type="ECO:0000256" key="4">
    <source>
        <dbReference type="SAM" id="Phobius"/>
    </source>
</evidence>
<proteinExistence type="inferred from homology"/>
<feature type="transmembrane region" description="Helical" evidence="4">
    <location>
        <begin position="305"/>
        <end position="329"/>
    </location>
</feature>
<evidence type="ECO:0000256" key="1">
    <source>
        <dbReference type="ARBA" id="ARBA00038508"/>
    </source>
</evidence>
<feature type="compositionally biased region" description="Low complexity" evidence="3">
    <location>
        <begin position="340"/>
        <end position="353"/>
    </location>
</feature>
<keyword evidence="4" id="KW-0812">Transmembrane</keyword>
<keyword evidence="4" id="KW-0472">Membrane</keyword>
<comment type="similarity">
    <text evidence="1">Belongs to the CNPPD1 family.</text>
</comment>
<dbReference type="GO" id="GO:0019901">
    <property type="term" value="F:protein kinase binding"/>
    <property type="evidence" value="ECO:0007669"/>
    <property type="project" value="InterPro"/>
</dbReference>
<protein>
    <recommendedName>
        <fullName evidence="2">Protein CNPPD1</fullName>
    </recommendedName>
</protein>
<feature type="region of interest" description="Disordered" evidence="3">
    <location>
        <begin position="333"/>
        <end position="353"/>
    </location>
</feature>
<dbReference type="PANTHER" id="PTHR15615:SF108">
    <property type="entry name" value="PROTEIN CNPPD1"/>
    <property type="match status" value="1"/>
</dbReference>
<dbReference type="Proteomes" id="UP000192578">
    <property type="component" value="Unassembled WGS sequence"/>
</dbReference>
<dbReference type="Pfam" id="PF08613">
    <property type="entry name" value="Cyclin"/>
    <property type="match status" value="1"/>
</dbReference>
<sequence>MWTGGTPSYSLLPLNPHSSKELPLTVASRSEKGMAFGDKKEKRLKESPDSLHDLMLDRSSLSPSFQRECGTNGAGHIAESNAAAEESKKDAEVDGELEEDQQTFEDHDDICRRLERSLGLNCFGDDGRSVDDWTELASVIGYHYAEQMNPAWVRSAGKQNISPSALLLCLIYMERLHVTNPDFRYRHLMTSSDLFVVSLMSACKFLYDVGETGDCYNGTWARHCRIPIKRLNRMEVDFLNGLDWNLQSEAGEFATVMDKVQTDIVRSNLRFHTSMTYADLVALSSLSNGFSSNMILECIASVAKIFAALTASYILFGVLTLTIGAPIALSLTGRASNSQPTSDSSPTARSSSLPLVSTAPVTVCSVLPSSTAGLTCNDSIESLLVAKSSSVHLPKGPYRDLAARRSSLKWLSSEAGLSLAPLHGFSRMGLGLGLGGGGAPNMAHLHFVVF</sequence>
<keyword evidence="6" id="KW-1185">Reference proteome</keyword>
<dbReference type="Gene3D" id="1.10.472.10">
    <property type="entry name" value="Cyclin-like"/>
    <property type="match status" value="1"/>
</dbReference>
<accession>A0A1W0WTC3</accession>
<evidence type="ECO:0000256" key="3">
    <source>
        <dbReference type="SAM" id="MobiDB-lite"/>
    </source>
</evidence>
<reference evidence="6" key="1">
    <citation type="submission" date="2017-01" db="EMBL/GenBank/DDBJ databases">
        <title>Comparative genomics of anhydrobiosis in the tardigrade Hypsibius dujardini.</title>
        <authorList>
            <person name="Yoshida Y."/>
            <person name="Koutsovoulos G."/>
            <person name="Laetsch D."/>
            <person name="Stevens L."/>
            <person name="Kumar S."/>
            <person name="Horikawa D."/>
            <person name="Ishino K."/>
            <person name="Komine S."/>
            <person name="Tomita M."/>
            <person name="Blaxter M."/>
            <person name="Arakawa K."/>
        </authorList>
    </citation>
    <scope>NUCLEOTIDE SEQUENCE [LARGE SCALE GENOMIC DNA]</scope>
    <source>
        <strain evidence="6">Z151</strain>
    </source>
</reference>
<name>A0A1W0WTC3_HYPEX</name>
<dbReference type="CDD" id="cd20557">
    <property type="entry name" value="CYCLIN_ScPCL1-like"/>
    <property type="match status" value="1"/>
</dbReference>
<feature type="region of interest" description="Disordered" evidence="3">
    <location>
        <begin position="1"/>
        <end position="52"/>
    </location>
</feature>
<evidence type="ECO:0000313" key="6">
    <source>
        <dbReference type="Proteomes" id="UP000192578"/>
    </source>
</evidence>
<dbReference type="OrthoDB" id="244495at2759"/>
<dbReference type="PANTHER" id="PTHR15615">
    <property type="match status" value="1"/>
</dbReference>
<comment type="caution">
    <text evidence="5">The sequence shown here is derived from an EMBL/GenBank/DDBJ whole genome shotgun (WGS) entry which is preliminary data.</text>
</comment>